<organism evidence="6">
    <name type="scientific">Vibrio coralliilyticus</name>
    <dbReference type="NCBI Taxonomy" id="190893"/>
    <lineage>
        <taxon>Bacteria</taxon>
        <taxon>Pseudomonadati</taxon>
        <taxon>Pseudomonadota</taxon>
        <taxon>Gammaproteobacteria</taxon>
        <taxon>Vibrionales</taxon>
        <taxon>Vibrionaceae</taxon>
        <taxon>Vibrio</taxon>
    </lineage>
</organism>
<reference evidence="6" key="1">
    <citation type="journal article" date="2015" name="BMC Genomics">
        <title>Genome mining reveals unlocked bioactive potential of marine Gram-negative bacteria.</title>
        <authorList>
            <person name="Machado H."/>
            <person name="Sonnenschein E.C."/>
            <person name="Melchiorsen J."/>
            <person name="Gram L."/>
        </authorList>
    </citation>
    <scope>NUCLEOTIDE SEQUENCE</scope>
    <source>
        <strain evidence="6">S2052</strain>
    </source>
</reference>
<dbReference type="AlphaFoldDB" id="A0A837G9W8"/>
<dbReference type="PANTHER" id="PTHR30086">
    <property type="entry name" value="ARGININE EXPORTER PROTEIN ARGO"/>
    <property type="match status" value="1"/>
</dbReference>
<evidence type="ECO:0000256" key="4">
    <source>
        <dbReference type="ARBA" id="ARBA00022989"/>
    </source>
</evidence>
<dbReference type="InterPro" id="IPR001123">
    <property type="entry name" value="LeuE-type"/>
</dbReference>
<accession>A0A837G9W8</accession>
<proteinExistence type="predicted"/>
<protein>
    <submittedName>
        <fullName evidence="6">Lysine transporter LysE</fullName>
    </submittedName>
</protein>
<dbReference type="PIRSF" id="PIRSF006324">
    <property type="entry name" value="LeuE"/>
    <property type="match status" value="1"/>
</dbReference>
<evidence type="ECO:0000256" key="3">
    <source>
        <dbReference type="ARBA" id="ARBA00022692"/>
    </source>
</evidence>
<keyword evidence="2" id="KW-1003">Cell membrane</keyword>
<dbReference type="PANTHER" id="PTHR30086:SF21">
    <property type="entry name" value="TRANSPORT PROTEIN"/>
    <property type="match status" value="1"/>
</dbReference>
<dbReference type="EMBL" id="JXXR01000003">
    <property type="protein sequence ID" value="KJY76770.1"/>
    <property type="molecule type" value="Genomic_DNA"/>
</dbReference>
<gene>
    <name evidence="6" type="ORF">TW71_05385</name>
</gene>
<dbReference type="Pfam" id="PF01810">
    <property type="entry name" value="LysE"/>
    <property type="match status" value="1"/>
</dbReference>
<comment type="subcellular location">
    <subcellularLocation>
        <location evidence="1">Cell membrane</location>
        <topology evidence="1">Multi-pass membrane protein</topology>
    </subcellularLocation>
</comment>
<evidence type="ECO:0000256" key="5">
    <source>
        <dbReference type="ARBA" id="ARBA00023136"/>
    </source>
</evidence>
<keyword evidence="4" id="KW-1133">Transmembrane helix</keyword>
<dbReference type="GO" id="GO:0015171">
    <property type="term" value="F:amino acid transmembrane transporter activity"/>
    <property type="evidence" value="ECO:0007669"/>
    <property type="project" value="TreeGrafter"/>
</dbReference>
<name>A0A837G9W8_9VIBR</name>
<sequence>MEFVSLAVLGFFIVISPGADFVLVLRNSVQQGRAAGVWTAIGISTAITVHIAYSILGIGYLISQNFFLFQYLKYLGAAYLIYLGIKGFLSSSHELEQQAGMESHQAQWRYALQGWLCNALNPKTMLFFVSIFSQVISPNGEEMTLALFYGGYMILLHGLWFGLVAVLLTSPTLQTRLLKLKKRLEQACGIALVSFGAILATKA</sequence>
<evidence type="ECO:0000313" key="6">
    <source>
        <dbReference type="EMBL" id="KJY76770.1"/>
    </source>
</evidence>
<comment type="caution">
    <text evidence="6">The sequence shown here is derived from an EMBL/GenBank/DDBJ whole genome shotgun (WGS) entry which is preliminary data.</text>
</comment>
<keyword evidence="3" id="KW-0812">Transmembrane</keyword>
<dbReference type="GO" id="GO:0005886">
    <property type="term" value="C:plasma membrane"/>
    <property type="evidence" value="ECO:0007669"/>
    <property type="project" value="UniProtKB-SubCell"/>
</dbReference>
<dbReference type="RefSeq" id="WP_045985222.1">
    <property type="nucleotide sequence ID" value="NZ_CP063052.1"/>
</dbReference>
<evidence type="ECO:0000256" key="2">
    <source>
        <dbReference type="ARBA" id="ARBA00022475"/>
    </source>
</evidence>
<keyword evidence="5" id="KW-0472">Membrane</keyword>
<evidence type="ECO:0000256" key="1">
    <source>
        <dbReference type="ARBA" id="ARBA00004651"/>
    </source>
</evidence>